<sequence length="105" mass="11677">MRNGQTLLKTSNLDRRFCVSYGPNSYGQPEIRMAAYAVMVLTATVNLKKGWPRTQTSSVYMFTTDRALRAASARSLRSKTSAKSLLACKALLFTCKSTFEHNGQC</sequence>
<evidence type="ECO:0000313" key="2">
    <source>
        <dbReference type="WBParaSite" id="nRc.2.0.1.t45310-RA"/>
    </source>
</evidence>
<reference evidence="2" key="1">
    <citation type="submission" date="2022-11" db="UniProtKB">
        <authorList>
            <consortium name="WormBaseParasite"/>
        </authorList>
    </citation>
    <scope>IDENTIFICATION</scope>
</reference>
<accession>A0A915L6A1</accession>
<protein>
    <submittedName>
        <fullName evidence="2">Uncharacterized protein</fullName>
    </submittedName>
</protein>
<evidence type="ECO:0000313" key="1">
    <source>
        <dbReference type="Proteomes" id="UP000887565"/>
    </source>
</evidence>
<dbReference type="Proteomes" id="UP000887565">
    <property type="component" value="Unplaced"/>
</dbReference>
<organism evidence="1 2">
    <name type="scientific">Romanomermis culicivorax</name>
    <name type="common">Nematode worm</name>
    <dbReference type="NCBI Taxonomy" id="13658"/>
    <lineage>
        <taxon>Eukaryota</taxon>
        <taxon>Metazoa</taxon>
        <taxon>Ecdysozoa</taxon>
        <taxon>Nematoda</taxon>
        <taxon>Enoplea</taxon>
        <taxon>Dorylaimia</taxon>
        <taxon>Mermithida</taxon>
        <taxon>Mermithoidea</taxon>
        <taxon>Mermithidae</taxon>
        <taxon>Romanomermis</taxon>
    </lineage>
</organism>
<name>A0A915L6A1_ROMCU</name>
<keyword evidence="1" id="KW-1185">Reference proteome</keyword>
<dbReference type="WBParaSite" id="nRc.2.0.1.t45310-RA">
    <property type="protein sequence ID" value="nRc.2.0.1.t45310-RA"/>
    <property type="gene ID" value="nRc.2.0.1.g45310"/>
</dbReference>
<dbReference type="AlphaFoldDB" id="A0A915L6A1"/>
<proteinExistence type="predicted"/>